<sequence>MTFMADLDSREDRDAALHLLKDAEKRAMSRYNAVVQPQEANDSGTGELSQSLKVTCLTDEKAENQDGDDDDDDADRLNVRALANYLDECVNCRRELENIHFWGLLPPSELVGDGMVPLVSAEGNRQVIWVEEWKDSLAEKWETESFEYEGGLSAWCMRILPEPQRTRWAAFFMSQGGSGPGQSC</sequence>
<dbReference type="EMBL" id="BN001308">
    <property type="protein sequence ID" value="CBF89333.1"/>
    <property type="molecule type" value="Genomic_DNA"/>
</dbReference>
<reference evidence="2" key="1">
    <citation type="journal article" date="2005" name="Nature">
        <title>Sequencing of Aspergillus nidulans and comparative analysis with A. fumigatus and A. oryzae.</title>
        <authorList>
            <person name="Galagan J.E."/>
            <person name="Calvo S.E."/>
            <person name="Cuomo C."/>
            <person name="Ma L.J."/>
            <person name="Wortman J.R."/>
            <person name="Batzoglou S."/>
            <person name="Lee S.I."/>
            <person name="Basturkmen M."/>
            <person name="Spevak C.C."/>
            <person name="Clutterbuck J."/>
            <person name="Kapitonov V."/>
            <person name="Jurka J."/>
            <person name="Scazzocchio C."/>
            <person name="Farman M."/>
            <person name="Butler J."/>
            <person name="Purcell S."/>
            <person name="Harris S."/>
            <person name="Braus G.H."/>
            <person name="Draht O."/>
            <person name="Busch S."/>
            <person name="D'Enfert C."/>
            <person name="Bouchier C."/>
            <person name="Goldman G.H."/>
            <person name="Bell-Pedersen D."/>
            <person name="Griffiths-Jones S."/>
            <person name="Doonan J.H."/>
            <person name="Yu J."/>
            <person name="Vienken K."/>
            <person name="Pain A."/>
            <person name="Freitag M."/>
            <person name="Selker E.U."/>
            <person name="Archer D.B."/>
            <person name="Penalva M.A."/>
            <person name="Oakley B.R."/>
            <person name="Momany M."/>
            <person name="Tanaka T."/>
            <person name="Kumagai T."/>
            <person name="Asai K."/>
            <person name="Machida M."/>
            <person name="Nierman W.C."/>
            <person name="Denning D.W."/>
            <person name="Caddick M."/>
            <person name="Hynes M."/>
            <person name="Paoletti M."/>
            <person name="Fischer R."/>
            <person name="Miller B."/>
            <person name="Dyer P."/>
            <person name="Sachs M.S."/>
            <person name="Osmani S.A."/>
            <person name="Birren B.W."/>
        </authorList>
    </citation>
    <scope>NUCLEOTIDE SEQUENCE [LARGE SCALE GENOMIC DNA]</scope>
    <source>
        <strain evidence="2">FGSC A4 / ATCC 38163 / CBS 112.46 / NRRL 194 / M139</strain>
    </source>
</reference>
<dbReference type="KEGG" id="ani:ANIA_00513"/>
<gene>
    <name evidence="1" type="ORF">ANIA_00513</name>
</gene>
<proteinExistence type="predicted"/>
<dbReference type="AlphaFoldDB" id="Q5BG17"/>
<dbReference type="RefSeq" id="XP_658117.1">
    <property type="nucleotide sequence ID" value="XM_653025.1"/>
</dbReference>
<dbReference type="GeneID" id="2876289"/>
<dbReference type="Proteomes" id="UP000000560">
    <property type="component" value="Chromosome VIII"/>
</dbReference>
<dbReference type="HOGENOM" id="CLU_1468142_0_0_1"/>
<keyword evidence="2" id="KW-1185">Reference proteome</keyword>
<accession>Q5BG17</accession>
<reference evidence="2" key="2">
    <citation type="journal article" date="2009" name="Fungal Genet. Biol.">
        <title>The 2008 update of the Aspergillus nidulans genome annotation: a community effort.</title>
        <authorList>
            <person name="Wortman J.R."/>
            <person name="Gilsenan J.M."/>
            <person name="Joardar V."/>
            <person name="Deegan J."/>
            <person name="Clutterbuck J."/>
            <person name="Andersen M.R."/>
            <person name="Archer D."/>
            <person name="Bencina M."/>
            <person name="Braus G."/>
            <person name="Coutinho P."/>
            <person name="von Dohren H."/>
            <person name="Doonan J."/>
            <person name="Driessen A.J."/>
            <person name="Durek P."/>
            <person name="Espeso E."/>
            <person name="Fekete E."/>
            <person name="Flipphi M."/>
            <person name="Estrada C.G."/>
            <person name="Geysens S."/>
            <person name="Goldman G."/>
            <person name="de Groot P.W."/>
            <person name="Hansen K."/>
            <person name="Harris S.D."/>
            <person name="Heinekamp T."/>
            <person name="Helmstaedt K."/>
            <person name="Henrissat B."/>
            <person name="Hofmann G."/>
            <person name="Homan T."/>
            <person name="Horio T."/>
            <person name="Horiuchi H."/>
            <person name="James S."/>
            <person name="Jones M."/>
            <person name="Karaffa L."/>
            <person name="Karanyi Z."/>
            <person name="Kato M."/>
            <person name="Keller N."/>
            <person name="Kelly D.E."/>
            <person name="Kiel J.A."/>
            <person name="Kim J.M."/>
            <person name="van der Klei I.J."/>
            <person name="Klis F.M."/>
            <person name="Kovalchuk A."/>
            <person name="Krasevec N."/>
            <person name="Kubicek C.P."/>
            <person name="Liu B."/>
            <person name="Maccabe A."/>
            <person name="Meyer V."/>
            <person name="Mirabito P."/>
            <person name="Miskei M."/>
            <person name="Mos M."/>
            <person name="Mullins J."/>
            <person name="Nelson D.R."/>
            <person name="Nielsen J."/>
            <person name="Oakley B.R."/>
            <person name="Osmani S.A."/>
            <person name="Pakula T."/>
            <person name="Paszewski A."/>
            <person name="Paulsen I."/>
            <person name="Pilsyk S."/>
            <person name="Pocsi I."/>
            <person name="Punt P.J."/>
            <person name="Ram A.F."/>
            <person name="Ren Q."/>
            <person name="Robellet X."/>
            <person name="Robson G."/>
            <person name="Seiboth B."/>
            <person name="van Solingen P."/>
            <person name="Specht T."/>
            <person name="Sun J."/>
            <person name="Taheri-Talesh N."/>
            <person name="Takeshita N."/>
            <person name="Ussery D."/>
            <person name="vanKuyk P.A."/>
            <person name="Visser H."/>
            <person name="van de Vondervoort P.J."/>
            <person name="de Vries R.P."/>
            <person name="Walton J."/>
            <person name="Xiang X."/>
            <person name="Xiong Y."/>
            <person name="Zeng A.P."/>
            <person name="Brandt B.W."/>
            <person name="Cornell M.J."/>
            <person name="van den Hondel C.A."/>
            <person name="Visser J."/>
            <person name="Oliver S.G."/>
            <person name="Turner G."/>
        </authorList>
    </citation>
    <scope>GENOME REANNOTATION</scope>
    <source>
        <strain evidence="2">FGSC A4 / ATCC 38163 / CBS 112.46 / NRRL 194 / M139</strain>
    </source>
</reference>
<dbReference type="InParanoid" id="Q5BG17"/>
<protein>
    <submittedName>
        <fullName evidence="1">Uncharacterized protein</fullName>
    </submittedName>
</protein>
<accession>C8VSW2</accession>
<organism evidence="1 2">
    <name type="scientific">Emericella nidulans (strain FGSC A4 / ATCC 38163 / CBS 112.46 / NRRL 194 / M139)</name>
    <name type="common">Aspergillus nidulans</name>
    <dbReference type="NCBI Taxonomy" id="227321"/>
    <lineage>
        <taxon>Eukaryota</taxon>
        <taxon>Fungi</taxon>
        <taxon>Dikarya</taxon>
        <taxon>Ascomycota</taxon>
        <taxon>Pezizomycotina</taxon>
        <taxon>Eurotiomycetes</taxon>
        <taxon>Eurotiomycetidae</taxon>
        <taxon>Eurotiales</taxon>
        <taxon>Aspergillaceae</taxon>
        <taxon>Aspergillus</taxon>
        <taxon>Aspergillus subgen. Nidulantes</taxon>
    </lineage>
</organism>
<name>Q5BG17_EMENI</name>
<evidence type="ECO:0000313" key="1">
    <source>
        <dbReference type="EMBL" id="CBF89333.1"/>
    </source>
</evidence>
<evidence type="ECO:0000313" key="2">
    <source>
        <dbReference type="Proteomes" id="UP000000560"/>
    </source>
</evidence>
<dbReference type="OrthoDB" id="448455at2759"/>